<proteinExistence type="predicted"/>
<organism evidence="2 3">
    <name type="scientific">Escovopsis weberi</name>
    <dbReference type="NCBI Taxonomy" id="150374"/>
    <lineage>
        <taxon>Eukaryota</taxon>
        <taxon>Fungi</taxon>
        <taxon>Dikarya</taxon>
        <taxon>Ascomycota</taxon>
        <taxon>Pezizomycotina</taxon>
        <taxon>Sordariomycetes</taxon>
        <taxon>Hypocreomycetidae</taxon>
        <taxon>Hypocreales</taxon>
        <taxon>Hypocreaceae</taxon>
        <taxon>Escovopsis</taxon>
    </lineage>
</organism>
<dbReference type="EMBL" id="LGSR01000013">
    <property type="protein sequence ID" value="KOS21195.1"/>
    <property type="molecule type" value="Genomic_DNA"/>
</dbReference>
<feature type="region of interest" description="Disordered" evidence="1">
    <location>
        <begin position="93"/>
        <end position="117"/>
    </location>
</feature>
<keyword evidence="3" id="KW-1185">Reference proteome</keyword>
<evidence type="ECO:0000313" key="2">
    <source>
        <dbReference type="EMBL" id="KOS21195.1"/>
    </source>
</evidence>
<feature type="region of interest" description="Disordered" evidence="1">
    <location>
        <begin position="158"/>
        <end position="194"/>
    </location>
</feature>
<sequence length="213" mass="22480">MDGLDQIYRFNPLISSSKHTRILIWRSEVASASLPDDCTSYPSPPSLTTTTTISTTITSTSGPGSSAFQRKTLAALARGRKFLSRMTSKIPGRRRRGGVCAHGAPTTSAGTASAMSCADETDADDEVCRTSMYHMLRPDQAPLEHDEAMMLLGLGLGLGGSPGRETSSPHMGSGAGEEDSGGGAGTGGKRRFKLLDTQARLLRARRLLGSHSP</sequence>
<accession>A0A0N0RTV5</accession>
<evidence type="ECO:0000313" key="3">
    <source>
        <dbReference type="Proteomes" id="UP000053831"/>
    </source>
</evidence>
<dbReference type="OrthoDB" id="4897217at2759"/>
<reference evidence="2 3" key="1">
    <citation type="submission" date="2015-07" db="EMBL/GenBank/DDBJ databases">
        <title>The genome of the fungus Escovopsis weberi, a specialized disease agent of ant agriculture.</title>
        <authorList>
            <person name="de Man T.J."/>
            <person name="Stajich J.E."/>
            <person name="Kubicek C.P."/>
            <person name="Chenthamara K."/>
            <person name="Atanasova L."/>
            <person name="Druzhinina I.S."/>
            <person name="Birnbaum S."/>
            <person name="Barribeau S.M."/>
            <person name="Teiling C."/>
            <person name="Suen G."/>
            <person name="Currie C."/>
            <person name="Gerardo N.M."/>
        </authorList>
    </citation>
    <scope>NUCLEOTIDE SEQUENCE [LARGE SCALE GENOMIC DNA]</scope>
</reference>
<evidence type="ECO:0000256" key="1">
    <source>
        <dbReference type="SAM" id="MobiDB-lite"/>
    </source>
</evidence>
<dbReference type="Proteomes" id="UP000053831">
    <property type="component" value="Unassembled WGS sequence"/>
</dbReference>
<feature type="compositionally biased region" description="Low complexity" evidence="1">
    <location>
        <begin position="101"/>
        <end position="117"/>
    </location>
</feature>
<name>A0A0N0RTV5_ESCWE</name>
<comment type="caution">
    <text evidence="2">The sequence shown here is derived from an EMBL/GenBank/DDBJ whole genome shotgun (WGS) entry which is preliminary data.</text>
</comment>
<gene>
    <name evidence="2" type="ORF">ESCO_004223</name>
</gene>
<protein>
    <submittedName>
        <fullName evidence="2">Uncharacterized protein</fullName>
    </submittedName>
</protein>
<dbReference type="AlphaFoldDB" id="A0A0N0RTV5"/>